<reference evidence="5" key="1">
    <citation type="submission" date="2015-06" db="EMBL/GenBank/DDBJ databases">
        <title>Complete genome sequence and metabolic analysis of phthalate degradation pathway in Gordonia sp. QH-11.</title>
        <authorList>
            <person name="Jin D."/>
            <person name="Kong X."/>
            <person name="Bai Z."/>
        </authorList>
    </citation>
    <scope>NUCLEOTIDE SEQUENCE [LARGE SCALE GENOMIC DNA]</scope>
    <source>
        <strain evidence="5">QH-11</strain>
    </source>
</reference>
<feature type="chain" id="PRO_5006038075" evidence="2">
    <location>
        <begin position="29"/>
        <end position="345"/>
    </location>
</feature>
<evidence type="ECO:0000256" key="2">
    <source>
        <dbReference type="SAM" id="SignalP"/>
    </source>
</evidence>
<dbReference type="Pfam" id="PF01497">
    <property type="entry name" value="Peripla_BP_2"/>
    <property type="match status" value="1"/>
</dbReference>
<feature type="domain" description="Fe/B12 periplasmic-binding" evidence="3">
    <location>
        <begin position="59"/>
        <end position="345"/>
    </location>
</feature>
<dbReference type="InterPro" id="IPR050902">
    <property type="entry name" value="ABC_Transporter_SBP"/>
</dbReference>
<evidence type="ECO:0000259" key="3">
    <source>
        <dbReference type="PROSITE" id="PS50983"/>
    </source>
</evidence>
<protein>
    <submittedName>
        <fullName evidence="4">ABC transporter substrate-binding protein</fullName>
    </submittedName>
</protein>
<dbReference type="OrthoDB" id="9797850at2"/>
<gene>
    <name evidence="4" type="ORF">ACH46_13660</name>
</gene>
<dbReference type="AlphaFoldDB" id="A0A0N9NHP7"/>
<evidence type="ECO:0000313" key="4">
    <source>
        <dbReference type="EMBL" id="ALG85330.1"/>
    </source>
</evidence>
<dbReference type="Proteomes" id="UP000063789">
    <property type="component" value="Chromosome"/>
</dbReference>
<reference evidence="4 5" key="2">
    <citation type="journal article" date="2017" name="Int. J. Syst. Evol. Microbiol.">
        <title>Gordonia phthalatica sp. nov., a di-n-butyl phthalate-degrading bacterium isolated from activated sludge.</title>
        <authorList>
            <person name="Jin D."/>
            <person name="Kong X."/>
            <person name="Jia M."/>
            <person name="Yu X."/>
            <person name="Wang X."/>
            <person name="Zhuang X."/>
            <person name="Deng Y."/>
            <person name="Bai Z."/>
        </authorList>
    </citation>
    <scope>NUCLEOTIDE SEQUENCE [LARGE SCALE GENOMIC DNA]</scope>
    <source>
        <strain evidence="4 5">QH-11</strain>
    </source>
</reference>
<accession>A0A0N9NHP7</accession>
<dbReference type="SUPFAM" id="SSF53807">
    <property type="entry name" value="Helical backbone' metal receptor"/>
    <property type="match status" value="1"/>
</dbReference>
<name>A0A0N9NHP7_9ACTN</name>
<evidence type="ECO:0000256" key="1">
    <source>
        <dbReference type="ARBA" id="ARBA00008814"/>
    </source>
</evidence>
<dbReference type="InterPro" id="IPR002491">
    <property type="entry name" value="ABC_transptr_periplasmic_BD"/>
</dbReference>
<dbReference type="PROSITE" id="PS51257">
    <property type="entry name" value="PROKAR_LIPOPROTEIN"/>
    <property type="match status" value="1"/>
</dbReference>
<evidence type="ECO:0000313" key="5">
    <source>
        <dbReference type="Proteomes" id="UP000063789"/>
    </source>
</evidence>
<proteinExistence type="inferred from homology"/>
<organism evidence="4 5">
    <name type="scientific">Gordonia phthalatica</name>
    <dbReference type="NCBI Taxonomy" id="1136941"/>
    <lineage>
        <taxon>Bacteria</taxon>
        <taxon>Bacillati</taxon>
        <taxon>Actinomycetota</taxon>
        <taxon>Actinomycetes</taxon>
        <taxon>Mycobacteriales</taxon>
        <taxon>Gordoniaceae</taxon>
        <taxon>Gordonia</taxon>
    </lineage>
</organism>
<dbReference type="Gene3D" id="3.40.50.1980">
    <property type="entry name" value="Nitrogenase molybdenum iron protein domain"/>
    <property type="match status" value="2"/>
</dbReference>
<comment type="similarity">
    <text evidence="1">Belongs to the bacterial solute-binding protein 8 family.</text>
</comment>
<dbReference type="PATRIC" id="fig|1136941.3.peg.2788"/>
<dbReference type="PANTHER" id="PTHR30535">
    <property type="entry name" value="VITAMIN B12-BINDING PROTEIN"/>
    <property type="match status" value="1"/>
</dbReference>
<dbReference type="KEGG" id="goq:ACH46_13660"/>
<feature type="signal peptide" evidence="2">
    <location>
        <begin position="1"/>
        <end position="28"/>
    </location>
</feature>
<dbReference type="EMBL" id="CP011853">
    <property type="protein sequence ID" value="ALG85330.1"/>
    <property type="molecule type" value="Genomic_DNA"/>
</dbReference>
<dbReference type="RefSeq" id="WP_062393410.1">
    <property type="nucleotide sequence ID" value="NZ_CP011853.1"/>
</dbReference>
<sequence length="345" mass="36388">MQYHSRRALIGAAALSSSIALLVGCGSADDPSTTPAVAGYPVSLVDCGQTVTVDAPPRRIVSLNQGTTEALLSLGLGDRMAGTATWTDPILPSLAAENAKVKRISDDWPSFESVLAEEPDLVTASFTSTFDKGGTAPRARFTELGVPTYLAPSDCEGKQSDTGGDGTRTSAFTMDLVYKEITQLGALTGTADRAAEVVAGLKERIRAAAASTHAQGTTVLYWFSDSESPYIAGCCGAPGVITRELGLTNVFDDTHAEWPQISWEEVAARNPQVLVIGDLTRDIQSGESARTKIAFLESNPVTREMDAVKNKRYIIAAGAELNPSLRTAYGVENVADGLTKLGLSK</sequence>
<keyword evidence="2" id="KW-0732">Signal</keyword>
<dbReference type="PROSITE" id="PS50983">
    <property type="entry name" value="FE_B12_PBP"/>
    <property type="match status" value="1"/>
</dbReference>
<keyword evidence="5" id="KW-1185">Reference proteome</keyword>
<dbReference type="PANTHER" id="PTHR30535:SF7">
    <property type="entry name" value="IRON(III) DICITRATE-BINDING PROTEIN"/>
    <property type="match status" value="1"/>
</dbReference>
<dbReference type="STRING" id="1136941.ACH46_13660"/>